<organism evidence="2 3">
    <name type="scientific">Sporolactobacillus terrae</name>
    <dbReference type="NCBI Taxonomy" id="269673"/>
    <lineage>
        <taxon>Bacteria</taxon>
        <taxon>Bacillati</taxon>
        <taxon>Bacillota</taxon>
        <taxon>Bacilli</taxon>
        <taxon>Bacillales</taxon>
        <taxon>Sporolactobacillaceae</taxon>
        <taxon>Sporolactobacillus</taxon>
    </lineage>
</organism>
<reference evidence="2 3" key="1">
    <citation type="submission" date="2019-09" db="EMBL/GenBank/DDBJ databases">
        <title>Complete genome sequence of Sporolactobacillus terrae 70-3.</title>
        <authorList>
            <person name="Tanaka N."/>
            <person name="Shiwa Y."/>
            <person name="Fujita N."/>
            <person name="Tanasupawat S."/>
        </authorList>
    </citation>
    <scope>NUCLEOTIDE SEQUENCE [LARGE SCALE GENOMIC DNA]</scope>
    <source>
        <strain evidence="2 3">70-3</strain>
    </source>
</reference>
<dbReference type="Proteomes" id="UP000326951">
    <property type="component" value="Chromosome"/>
</dbReference>
<dbReference type="RefSeq" id="WP_028976228.1">
    <property type="nucleotide sequence ID" value="NZ_AP021853.1"/>
</dbReference>
<evidence type="ECO:0000313" key="3">
    <source>
        <dbReference type="Proteomes" id="UP000326951"/>
    </source>
</evidence>
<accession>A0A5K7X258</accession>
<dbReference type="AlphaFoldDB" id="A0A5K7X258"/>
<protein>
    <recommendedName>
        <fullName evidence="4">DUF2178 domain-containing protein</fullName>
    </recommendedName>
</protein>
<keyword evidence="1" id="KW-1133">Transmembrane helix</keyword>
<evidence type="ECO:0000313" key="2">
    <source>
        <dbReference type="EMBL" id="BBN98036.1"/>
    </source>
</evidence>
<evidence type="ECO:0008006" key="4">
    <source>
        <dbReference type="Google" id="ProtNLM"/>
    </source>
</evidence>
<gene>
    <name evidence="2" type="ORF">St703_07410</name>
</gene>
<feature type="transmembrane region" description="Helical" evidence="1">
    <location>
        <begin position="7"/>
        <end position="26"/>
    </location>
</feature>
<keyword evidence="1" id="KW-0812">Transmembrane</keyword>
<keyword evidence="1" id="KW-0472">Membrane</keyword>
<proteinExistence type="predicted"/>
<dbReference type="EMBL" id="AP021853">
    <property type="protein sequence ID" value="BBN98036.1"/>
    <property type="molecule type" value="Genomic_DNA"/>
</dbReference>
<name>A0A5K7X258_9BACL</name>
<feature type="transmembrane region" description="Helical" evidence="1">
    <location>
        <begin position="38"/>
        <end position="59"/>
    </location>
</feature>
<feature type="transmembrane region" description="Helical" evidence="1">
    <location>
        <begin position="124"/>
        <end position="146"/>
    </location>
</feature>
<sequence>MKNNTKILIANVIMLVIGIVMLLFGFNETTAPMSGMLTGLGSALSLSAVFWMIRVLYWYSPSRKDQYENRMKTQNIDLKDERKIMLRDKSGRAAYLIGLAVLVICILVFRVLHALNIYDIGRAFFIFTGVFVVFEYLLGIIIFNIMSKKL</sequence>
<feature type="transmembrane region" description="Helical" evidence="1">
    <location>
        <begin position="93"/>
        <end position="112"/>
    </location>
</feature>
<evidence type="ECO:0000256" key="1">
    <source>
        <dbReference type="SAM" id="Phobius"/>
    </source>
</evidence>